<dbReference type="AlphaFoldDB" id="A0A9P4YAM0"/>
<sequence>MTGSQERNGFFRPGLPLLCLLYMSRALPEKVPSCRQGDIVPVGSSCGYMRWRVCQGGGKIRQEAAIRGGGEHGTLALVPTARGADLERKLPESPPGKGFLLEGEAVCVSWYLVVKRADHGMEAAHQRYGQGSLFPDPMVTSNSRKTWYASVCRVWRPVRD</sequence>
<evidence type="ECO:0000256" key="1">
    <source>
        <dbReference type="SAM" id="SignalP"/>
    </source>
</evidence>
<protein>
    <submittedName>
        <fullName evidence="2">Uncharacterized protein</fullName>
    </submittedName>
</protein>
<gene>
    <name evidence="2" type="ORF">M406DRAFT_327544</name>
</gene>
<proteinExistence type="predicted"/>
<feature type="chain" id="PRO_5040397770" evidence="1">
    <location>
        <begin position="27"/>
        <end position="160"/>
    </location>
</feature>
<dbReference type="GeneID" id="63837348"/>
<dbReference type="EMBL" id="MU032345">
    <property type="protein sequence ID" value="KAF3769140.1"/>
    <property type="molecule type" value="Genomic_DNA"/>
</dbReference>
<evidence type="ECO:0000313" key="3">
    <source>
        <dbReference type="Proteomes" id="UP000803844"/>
    </source>
</evidence>
<evidence type="ECO:0000313" key="2">
    <source>
        <dbReference type="EMBL" id="KAF3769140.1"/>
    </source>
</evidence>
<keyword evidence="1" id="KW-0732">Signal</keyword>
<reference evidence="2" key="1">
    <citation type="journal article" date="2020" name="Phytopathology">
        <title>Genome sequence of the chestnut blight fungus Cryphonectria parasitica EP155: A fundamental resource for an archetypical invasive plant pathogen.</title>
        <authorList>
            <person name="Crouch J.A."/>
            <person name="Dawe A."/>
            <person name="Aerts A."/>
            <person name="Barry K."/>
            <person name="Churchill A.C.L."/>
            <person name="Grimwood J."/>
            <person name="Hillman B."/>
            <person name="Milgroom M.G."/>
            <person name="Pangilinan J."/>
            <person name="Smith M."/>
            <person name="Salamov A."/>
            <person name="Schmutz J."/>
            <person name="Yadav J."/>
            <person name="Grigoriev I.V."/>
            <person name="Nuss D."/>
        </authorList>
    </citation>
    <scope>NUCLEOTIDE SEQUENCE</scope>
    <source>
        <strain evidence="2">EP155</strain>
    </source>
</reference>
<feature type="signal peptide" evidence="1">
    <location>
        <begin position="1"/>
        <end position="26"/>
    </location>
</feature>
<organism evidence="2 3">
    <name type="scientific">Cryphonectria parasitica (strain ATCC 38755 / EP155)</name>
    <dbReference type="NCBI Taxonomy" id="660469"/>
    <lineage>
        <taxon>Eukaryota</taxon>
        <taxon>Fungi</taxon>
        <taxon>Dikarya</taxon>
        <taxon>Ascomycota</taxon>
        <taxon>Pezizomycotina</taxon>
        <taxon>Sordariomycetes</taxon>
        <taxon>Sordariomycetidae</taxon>
        <taxon>Diaporthales</taxon>
        <taxon>Cryphonectriaceae</taxon>
        <taxon>Cryphonectria-Endothia species complex</taxon>
        <taxon>Cryphonectria</taxon>
    </lineage>
</organism>
<name>A0A9P4YAM0_CRYP1</name>
<dbReference type="Proteomes" id="UP000803844">
    <property type="component" value="Unassembled WGS sequence"/>
</dbReference>
<dbReference type="RefSeq" id="XP_040780101.1">
    <property type="nucleotide sequence ID" value="XM_040920219.1"/>
</dbReference>
<keyword evidence="3" id="KW-1185">Reference proteome</keyword>
<accession>A0A9P4YAM0</accession>
<comment type="caution">
    <text evidence="2">The sequence shown here is derived from an EMBL/GenBank/DDBJ whole genome shotgun (WGS) entry which is preliminary data.</text>
</comment>